<accession>A0A3R6W651</accession>
<evidence type="ECO:0008006" key="3">
    <source>
        <dbReference type="Google" id="ProtNLM"/>
    </source>
</evidence>
<dbReference type="Proteomes" id="UP000284822">
    <property type="component" value="Unassembled WGS sequence"/>
</dbReference>
<comment type="caution">
    <text evidence="1">The sequence shown here is derived from an EMBL/GenBank/DDBJ whole genome shotgun (WGS) entry which is preliminary data.</text>
</comment>
<evidence type="ECO:0000313" key="2">
    <source>
        <dbReference type="Proteomes" id="UP000284822"/>
    </source>
</evidence>
<reference evidence="1 2" key="1">
    <citation type="submission" date="2018-07" db="EMBL/GenBank/DDBJ databases">
        <title>Genome sequences of six Lactobacillus spp. isolated from bumble bee guts.</title>
        <authorList>
            <person name="Motta E.V.S."/>
            <person name="Moran N.A."/>
        </authorList>
    </citation>
    <scope>NUCLEOTIDE SEQUENCE [LARGE SCALE GENOMIC DNA]</scope>
    <source>
        <strain evidence="1 2">LV-8.1</strain>
    </source>
</reference>
<proteinExistence type="predicted"/>
<dbReference type="EMBL" id="QOCS01000014">
    <property type="protein sequence ID" value="RHW46083.1"/>
    <property type="molecule type" value="Genomic_DNA"/>
</dbReference>
<protein>
    <recommendedName>
        <fullName evidence="3">DUF806 family protein</fullName>
    </recommendedName>
</protein>
<gene>
    <name evidence="1" type="ORF">DS832_06960</name>
</gene>
<dbReference type="AlphaFoldDB" id="A0A3R6W651"/>
<sequence length="128" mass="15040">MIRSAAIQVGQIIKQEVTDFNDSNLFILQTIPEKILQKKQFPLVRIDALPTSSNTYFSNKKRFEEVGCQINLFVKTNKEMDTYLTQIEQILSSHQFECFFSTTKFVNEYDVHHLIIRVQKYQNLKGVF</sequence>
<name>A0A3R6W651_9LACO</name>
<organism evidence="1 2">
    <name type="scientific">Bombilactobacillus bombi</name>
    <dbReference type="NCBI Taxonomy" id="1303590"/>
    <lineage>
        <taxon>Bacteria</taxon>
        <taxon>Bacillati</taxon>
        <taxon>Bacillota</taxon>
        <taxon>Bacilli</taxon>
        <taxon>Lactobacillales</taxon>
        <taxon>Lactobacillaceae</taxon>
        <taxon>Bombilactobacillus</taxon>
    </lineage>
</organism>
<dbReference type="RefSeq" id="WP_118910930.1">
    <property type="nucleotide sequence ID" value="NZ_QOCS01000014.1"/>
</dbReference>
<evidence type="ECO:0000313" key="1">
    <source>
        <dbReference type="EMBL" id="RHW46083.1"/>
    </source>
</evidence>